<evidence type="ECO:0000313" key="2">
    <source>
        <dbReference type="EMBL" id="SCM74223.1"/>
    </source>
</evidence>
<evidence type="ECO:0000259" key="1">
    <source>
        <dbReference type="Pfam" id="PF01636"/>
    </source>
</evidence>
<dbReference type="SUPFAM" id="SSF56112">
    <property type="entry name" value="Protein kinase-like (PK-like)"/>
    <property type="match status" value="1"/>
</dbReference>
<dbReference type="Gene3D" id="3.90.1200.10">
    <property type="match status" value="1"/>
</dbReference>
<gene>
    <name evidence="2" type="ORF">KL86PLE_130134</name>
</gene>
<dbReference type="GO" id="GO:0016740">
    <property type="term" value="F:transferase activity"/>
    <property type="evidence" value="ECO:0007669"/>
    <property type="project" value="UniProtKB-KW"/>
</dbReference>
<protein>
    <submittedName>
        <fullName evidence="2">Putative phosphotransferase family protein</fullName>
    </submittedName>
</protein>
<sequence length="248" mass="27197">MQKIGRRLGAGKEAEVYEYGELALKLYPSPASKAAVFREAANLALIEQFDLPTPRVHAAGDYDGRWGLLMDRARGPSFADRMAAGARMACLEEMARLHRDLHQRSVGGLPSLKARLAANIRRTDHLDDPSRRRLLSQLDALPDDDRLCHGDFHPWNIHGETGEVMILDWLDACAGPPAADVCRSYVLIRHVDPATASDYVDAYARLTGLSAADILAWLLPTAAARLAEGVPAETDELRRLAGLTPADR</sequence>
<dbReference type="PANTHER" id="PTHR21310">
    <property type="entry name" value="AMINOGLYCOSIDE PHOSPHOTRANSFERASE-RELATED-RELATED"/>
    <property type="match status" value="1"/>
</dbReference>
<dbReference type="InterPro" id="IPR051678">
    <property type="entry name" value="AGP_Transferase"/>
</dbReference>
<dbReference type="PANTHER" id="PTHR21310:SF15">
    <property type="entry name" value="AMINOGLYCOSIDE PHOSPHOTRANSFERASE DOMAIN-CONTAINING PROTEIN"/>
    <property type="match status" value="1"/>
</dbReference>
<name>A0A212L9H7_9HYPH</name>
<dbReference type="InterPro" id="IPR002575">
    <property type="entry name" value="Aminoglycoside_PTrfase"/>
</dbReference>
<feature type="domain" description="Aminoglycoside phosphotransferase" evidence="1">
    <location>
        <begin position="11"/>
        <end position="208"/>
    </location>
</feature>
<dbReference type="Pfam" id="PF01636">
    <property type="entry name" value="APH"/>
    <property type="match status" value="1"/>
</dbReference>
<proteinExistence type="predicted"/>
<dbReference type="AlphaFoldDB" id="A0A212L9H7"/>
<dbReference type="RefSeq" id="WP_288199690.1">
    <property type="nucleotide sequence ID" value="NZ_LT608334.1"/>
</dbReference>
<reference evidence="2" key="1">
    <citation type="submission" date="2016-08" db="EMBL/GenBank/DDBJ databases">
        <authorList>
            <person name="Seilhamer J.J."/>
        </authorList>
    </citation>
    <scope>NUCLEOTIDE SEQUENCE</scope>
    <source>
        <strain evidence="2">86</strain>
    </source>
</reference>
<accession>A0A212L9H7</accession>
<dbReference type="InterPro" id="IPR011009">
    <property type="entry name" value="Kinase-like_dom_sf"/>
</dbReference>
<organism evidence="2">
    <name type="scientific">uncultured Pleomorphomonas sp</name>
    <dbReference type="NCBI Taxonomy" id="442121"/>
    <lineage>
        <taxon>Bacteria</taxon>
        <taxon>Pseudomonadati</taxon>
        <taxon>Pseudomonadota</taxon>
        <taxon>Alphaproteobacteria</taxon>
        <taxon>Hyphomicrobiales</taxon>
        <taxon>Pleomorphomonadaceae</taxon>
        <taxon>Pleomorphomonas</taxon>
        <taxon>environmental samples</taxon>
    </lineage>
</organism>
<dbReference type="EMBL" id="FMJD01000005">
    <property type="protein sequence ID" value="SCM74223.1"/>
    <property type="molecule type" value="Genomic_DNA"/>
</dbReference>
<keyword evidence="2" id="KW-0808">Transferase</keyword>